<evidence type="ECO:0000256" key="3">
    <source>
        <dbReference type="ARBA" id="ARBA00022692"/>
    </source>
</evidence>
<evidence type="ECO:0000313" key="11">
    <source>
        <dbReference type="Proteomes" id="UP000283745"/>
    </source>
</evidence>
<dbReference type="RefSeq" id="WP_118049922.1">
    <property type="nucleotide sequence ID" value="NZ_CABJFK010000001.1"/>
</dbReference>
<evidence type="ECO:0000256" key="7">
    <source>
        <dbReference type="ARBA" id="ARBA00023136"/>
    </source>
</evidence>
<keyword evidence="5 8" id="KW-1133">Transmembrane helix</keyword>
<dbReference type="Proteomes" id="UP000283745">
    <property type="component" value="Unassembled WGS sequence"/>
</dbReference>
<name>A0A414JBR5_9FIRM</name>
<feature type="transmembrane region" description="Helical" evidence="8">
    <location>
        <begin position="52"/>
        <end position="72"/>
    </location>
</feature>
<comment type="caution">
    <text evidence="10">The sequence shown here is derived from an EMBL/GenBank/DDBJ whole genome shotgun (WGS) entry which is preliminary data.</text>
</comment>
<protein>
    <recommendedName>
        <fullName evidence="9">Pycsar effector protein domain-containing protein</fullName>
    </recommendedName>
</protein>
<proteinExistence type="predicted"/>
<keyword evidence="6" id="KW-0051">Antiviral defense</keyword>
<feature type="transmembrane region" description="Helical" evidence="8">
    <location>
        <begin position="144"/>
        <end position="162"/>
    </location>
</feature>
<reference evidence="10 11" key="1">
    <citation type="submission" date="2018-08" db="EMBL/GenBank/DDBJ databases">
        <title>A genome reference for cultivated species of the human gut microbiota.</title>
        <authorList>
            <person name="Zou Y."/>
            <person name="Xue W."/>
            <person name="Luo G."/>
        </authorList>
    </citation>
    <scope>NUCLEOTIDE SEQUENCE [LARGE SCALE GENOMIC DNA]</scope>
    <source>
        <strain evidence="10 11">AM28-23</strain>
    </source>
</reference>
<dbReference type="Pfam" id="PF18967">
    <property type="entry name" value="PycTM"/>
    <property type="match status" value="1"/>
</dbReference>
<evidence type="ECO:0000313" key="10">
    <source>
        <dbReference type="EMBL" id="RHE41932.1"/>
    </source>
</evidence>
<dbReference type="AlphaFoldDB" id="A0A414JBR5"/>
<evidence type="ECO:0000256" key="4">
    <source>
        <dbReference type="ARBA" id="ARBA00022741"/>
    </source>
</evidence>
<keyword evidence="3 8" id="KW-0812">Transmembrane</keyword>
<feature type="domain" description="Pycsar effector protein" evidence="9">
    <location>
        <begin position="8"/>
        <end position="161"/>
    </location>
</feature>
<accession>A0A414JBR5</accession>
<organism evidence="10 11">
    <name type="scientific">Blautia obeum</name>
    <dbReference type="NCBI Taxonomy" id="40520"/>
    <lineage>
        <taxon>Bacteria</taxon>
        <taxon>Bacillati</taxon>
        <taxon>Bacillota</taxon>
        <taxon>Clostridia</taxon>
        <taxon>Lachnospirales</taxon>
        <taxon>Lachnospiraceae</taxon>
        <taxon>Blautia</taxon>
    </lineage>
</organism>
<dbReference type="InterPro" id="IPR043760">
    <property type="entry name" value="PycTM_dom"/>
</dbReference>
<evidence type="ECO:0000256" key="1">
    <source>
        <dbReference type="ARBA" id="ARBA00004236"/>
    </source>
</evidence>
<keyword evidence="7 8" id="KW-0472">Membrane</keyword>
<dbReference type="EMBL" id="QSKF01000001">
    <property type="protein sequence ID" value="RHE41932.1"/>
    <property type="molecule type" value="Genomic_DNA"/>
</dbReference>
<keyword evidence="2" id="KW-1003">Cell membrane</keyword>
<keyword evidence="4" id="KW-0547">Nucleotide-binding</keyword>
<evidence type="ECO:0000256" key="2">
    <source>
        <dbReference type="ARBA" id="ARBA00022475"/>
    </source>
</evidence>
<evidence type="ECO:0000256" key="6">
    <source>
        <dbReference type="ARBA" id="ARBA00023118"/>
    </source>
</evidence>
<evidence type="ECO:0000256" key="5">
    <source>
        <dbReference type="ARBA" id="ARBA00022989"/>
    </source>
</evidence>
<evidence type="ECO:0000259" key="9">
    <source>
        <dbReference type="Pfam" id="PF18967"/>
    </source>
</evidence>
<comment type="subcellular location">
    <subcellularLocation>
        <location evidence="1">Cell membrane</location>
    </subcellularLocation>
</comment>
<gene>
    <name evidence="10" type="ORF">DW740_01100</name>
</gene>
<sequence>MKEHAILLEKVQADITGCLRFAETKNGALLAFDIALLFGIPKIPDVSVKVKYIVTAMIIYSLIITLWSFWPINKKIKKAEKRKVNCDLLHFAYIAMYTRNEYLVELYKSYWKNEVVDFDKISQEEKDLAQEIVMNSRIAVRKQNLFKISLGITEMALVLLLIKTVESLLRMVIS</sequence>
<evidence type="ECO:0000256" key="8">
    <source>
        <dbReference type="SAM" id="Phobius"/>
    </source>
</evidence>